<dbReference type="Pfam" id="PF02195">
    <property type="entry name" value="ParB_N"/>
    <property type="match status" value="1"/>
</dbReference>
<name>A0A369XHK8_9PROT</name>
<dbReference type="SUPFAM" id="SSF110849">
    <property type="entry name" value="ParB/Sulfiredoxin"/>
    <property type="match status" value="1"/>
</dbReference>
<dbReference type="SMART" id="SM00470">
    <property type="entry name" value="ParB"/>
    <property type="match status" value="1"/>
</dbReference>
<gene>
    <name evidence="4" type="ORF">DVS81_19930</name>
</gene>
<dbReference type="GO" id="GO:0005694">
    <property type="term" value="C:chromosome"/>
    <property type="evidence" value="ECO:0007669"/>
    <property type="project" value="TreeGrafter"/>
</dbReference>
<evidence type="ECO:0000256" key="2">
    <source>
        <dbReference type="SAM" id="MobiDB-lite"/>
    </source>
</evidence>
<feature type="domain" description="ParB-like N-terminal" evidence="3">
    <location>
        <begin position="9"/>
        <end position="98"/>
    </location>
</feature>
<dbReference type="PANTHER" id="PTHR33375:SF1">
    <property type="entry name" value="CHROMOSOME-PARTITIONING PROTEIN PARB-RELATED"/>
    <property type="match status" value="1"/>
</dbReference>
<dbReference type="Proteomes" id="UP000253831">
    <property type="component" value="Unassembled WGS sequence"/>
</dbReference>
<accession>A0A369XHK8</accession>
<dbReference type="PANTHER" id="PTHR33375">
    <property type="entry name" value="CHROMOSOME-PARTITIONING PROTEIN PARB-RELATED"/>
    <property type="match status" value="1"/>
</dbReference>
<dbReference type="EMBL" id="QPGA01000079">
    <property type="protein sequence ID" value="RDE48840.1"/>
    <property type="molecule type" value="Genomic_DNA"/>
</dbReference>
<dbReference type="AlphaFoldDB" id="A0A369XHK8"/>
<dbReference type="InterPro" id="IPR036086">
    <property type="entry name" value="ParB/Sulfiredoxin_sf"/>
</dbReference>
<dbReference type="InterPro" id="IPR041468">
    <property type="entry name" value="HTH_ParB/Spo0J"/>
</dbReference>
<dbReference type="InterPro" id="IPR050336">
    <property type="entry name" value="Chromosome_partition/occlusion"/>
</dbReference>
<organism evidence="4 5">
    <name type="scientific">Candidatus Accumulibacter meliphilus</name>
    <dbReference type="NCBI Taxonomy" id="2211374"/>
    <lineage>
        <taxon>Bacteria</taxon>
        <taxon>Pseudomonadati</taxon>
        <taxon>Pseudomonadota</taxon>
        <taxon>Betaproteobacteria</taxon>
        <taxon>Candidatus Accumulibacter</taxon>
    </lineage>
</organism>
<dbReference type="Gene3D" id="1.10.10.2830">
    <property type="match status" value="1"/>
</dbReference>
<comment type="caution">
    <text evidence="4">The sequence shown here is derived from an EMBL/GenBank/DDBJ whole genome shotgun (WGS) entry which is preliminary data.</text>
</comment>
<evidence type="ECO:0000313" key="4">
    <source>
        <dbReference type="EMBL" id="RDE48840.1"/>
    </source>
</evidence>
<dbReference type="Gene3D" id="3.90.1530.30">
    <property type="match status" value="1"/>
</dbReference>
<evidence type="ECO:0000259" key="3">
    <source>
        <dbReference type="SMART" id="SM00470"/>
    </source>
</evidence>
<feature type="region of interest" description="Disordered" evidence="2">
    <location>
        <begin position="304"/>
        <end position="331"/>
    </location>
</feature>
<dbReference type="CDD" id="cd16387">
    <property type="entry name" value="ParB_N_Srx"/>
    <property type="match status" value="1"/>
</dbReference>
<sequence>MDHAAATAQTLDLHRLELRYAELRVLDTAAITHLAQSIALNGQLVPCIAVAGEGNSAILLDGYRRVAALRQLGKDTAEVECWDGDPVQGLLGVLARTRSRAFVPIEEALLLRELISMGSLSQHDIARRCGRDVSWVSRRLQLVTVLSDEVLKAVRQGKVSTWAAVRILGPLARANSAHAEQLLESLRTTPLTTRQLATWFAQYQGASRTVRERMVEAPQLLLNSLTAKADEKNAERLREGPEGEVLADIRILDAVSARLARRLSALAPSPADLPPAVTAAVGALQPALAFLQCHLRKVFPDEIARDSSSRPDAASARSGVTRDQPAVEAVA</sequence>
<keyword evidence="1" id="KW-0159">Chromosome partition</keyword>
<reference evidence="4 5" key="1">
    <citation type="submission" date="2018-05" db="EMBL/GenBank/DDBJ databases">
        <title>Integrated omic analyses show evidence that a Ca. Accumulibacter phosphatis strain performs denitrification under micro-aerobic conditions.</title>
        <authorList>
            <person name="Camejo P.Y."/>
            <person name="Katherine M.D."/>
            <person name="Daniel N.R."/>
        </authorList>
    </citation>
    <scope>NUCLEOTIDE SEQUENCE [LARGE SCALE GENOMIC DNA]</scope>
    <source>
        <strain evidence="4">UW-LDO-IC</strain>
    </source>
</reference>
<proteinExistence type="predicted"/>
<dbReference type="SUPFAM" id="SSF109709">
    <property type="entry name" value="KorB DNA-binding domain-like"/>
    <property type="match status" value="1"/>
</dbReference>
<evidence type="ECO:0000256" key="1">
    <source>
        <dbReference type="ARBA" id="ARBA00022829"/>
    </source>
</evidence>
<dbReference type="Pfam" id="PF17762">
    <property type="entry name" value="HTH_ParB"/>
    <property type="match status" value="1"/>
</dbReference>
<evidence type="ECO:0000313" key="5">
    <source>
        <dbReference type="Proteomes" id="UP000253831"/>
    </source>
</evidence>
<dbReference type="InterPro" id="IPR003115">
    <property type="entry name" value="ParB_N"/>
</dbReference>
<dbReference type="GO" id="GO:0007059">
    <property type="term" value="P:chromosome segregation"/>
    <property type="evidence" value="ECO:0007669"/>
    <property type="project" value="UniProtKB-KW"/>
</dbReference>
<protein>
    <submittedName>
        <fullName evidence="4">Chromosome partitioning protein ParB</fullName>
    </submittedName>
</protein>